<dbReference type="OrthoDB" id="120660at2"/>
<feature type="domain" description="DUF1990" evidence="1">
    <location>
        <begin position="108"/>
        <end position="207"/>
    </location>
</feature>
<protein>
    <submittedName>
        <fullName evidence="2">DUF1990 family protein</fullName>
    </submittedName>
</protein>
<feature type="domain" description="DUF1990" evidence="1">
    <location>
        <begin position="13"/>
        <end position="70"/>
    </location>
</feature>
<reference evidence="2 3" key="1">
    <citation type="submission" date="2018-10" db="EMBL/GenBank/DDBJ databases">
        <authorList>
            <person name="Li J."/>
        </authorList>
    </citation>
    <scope>NUCLEOTIDE SEQUENCE [LARGE SCALE GENOMIC DNA]</scope>
    <source>
        <strain evidence="2 3">IF 016277</strain>
    </source>
</reference>
<keyword evidence="3" id="KW-1185">Reference proteome</keyword>
<comment type="caution">
    <text evidence="2">The sequence shown here is derived from an EMBL/GenBank/DDBJ whole genome shotgun (WGS) entry which is preliminary data.</text>
</comment>
<evidence type="ECO:0000313" key="3">
    <source>
        <dbReference type="Proteomes" id="UP000272503"/>
    </source>
</evidence>
<dbReference type="PANTHER" id="PTHR34202:SF1">
    <property type="entry name" value="UPF0548 PROTEIN"/>
    <property type="match status" value="1"/>
</dbReference>
<dbReference type="Pfam" id="PF09348">
    <property type="entry name" value="DUF1990"/>
    <property type="match status" value="2"/>
</dbReference>
<dbReference type="RefSeq" id="WP_121647676.1">
    <property type="nucleotide sequence ID" value="NZ_RCUX01000003.1"/>
</dbReference>
<dbReference type="InterPro" id="IPR018960">
    <property type="entry name" value="DUF1990"/>
</dbReference>
<dbReference type="Proteomes" id="UP000272503">
    <property type="component" value="Unassembled WGS sequence"/>
</dbReference>
<evidence type="ECO:0000259" key="1">
    <source>
        <dbReference type="Pfam" id="PF09348"/>
    </source>
</evidence>
<dbReference type="EMBL" id="RCUX01000003">
    <property type="protein sequence ID" value="RLP76866.1"/>
    <property type="molecule type" value="Genomic_DNA"/>
</dbReference>
<dbReference type="AlphaFoldDB" id="A0A3L7A8Y0"/>
<accession>A0A3L7A8Y0</accession>
<organism evidence="2 3">
    <name type="scientific">Mycetocola tolaasinivorans</name>
    <dbReference type="NCBI Taxonomy" id="76635"/>
    <lineage>
        <taxon>Bacteria</taxon>
        <taxon>Bacillati</taxon>
        <taxon>Actinomycetota</taxon>
        <taxon>Actinomycetes</taxon>
        <taxon>Micrococcales</taxon>
        <taxon>Microbacteriaceae</taxon>
        <taxon>Mycetocola</taxon>
    </lineage>
</organism>
<dbReference type="PANTHER" id="PTHR34202">
    <property type="entry name" value="UPF0548 PROTEIN"/>
    <property type="match status" value="1"/>
</dbReference>
<evidence type="ECO:0000313" key="2">
    <source>
        <dbReference type="EMBL" id="RLP76866.1"/>
    </source>
</evidence>
<gene>
    <name evidence="2" type="ORF">D9V32_04310</name>
</gene>
<proteinExistence type="predicted"/>
<sequence length="217" mass="23912">MRRSNFEDQPVDYAAVGATQAADLMQYPPQGFVPAEDSIRLGSGRERYEAAVATLLSWGAQRDAGIDVSEIRPGSGNEYTGIQFDDEGNAVAPNRRHSEQRFAPDGTPFLDAGTTAKLRGRVGRYNLESKIRVVYLVENQNSMSFAFGTVSNARMSGEESFTVEVREDDSVWFTVRSFMRPVGAKYRAFPVLGSARRRAIATAYLRALSPTWASPNA</sequence>
<name>A0A3L7A8Y0_9MICO</name>